<dbReference type="RefSeq" id="WP_344884428.1">
    <property type="nucleotide sequence ID" value="NZ_BAABCJ010000005.1"/>
</dbReference>
<dbReference type="EMBL" id="BAABCJ010000005">
    <property type="protein sequence ID" value="GAA3708067.1"/>
    <property type="molecule type" value="Genomic_DNA"/>
</dbReference>
<gene>
    <name evidence="2" type="ORF">GCM10022377_22380</name>
</gene>
<keyword evidence="1" id="KW-0472">Membrane</keyword>
<evidence type="ECO:0000313" key="3">
    <source>
        <dbReference type="Proteomes" id="UP001501536"/>
    </source>
</evidence>
<feature type="transmembrane region" description="Helical" evidence="1">
    <location>
        <begin position="203"/>
        <end position="227"/>
    </location>
</feature>
<proteinExistence type="predicted"/>
<feature type="transmembrane region" description="Helical" evidence="1">
    <location>
        <begin position="248"/>
        <end position="271"/>
    </location>
</feature>
<evidence type="ECO:0000256" key="1">
    <source>
        <dbReference type="SAM" id="Phobius"/>
    </source>
</evidence>
<evidence type="ECO:0008006" key="4">
    <source>
        <dbReference type="Google" id="ProtNLM"/>
    </source>
</evidence>
<dbReference type="Proteomes" id="UP001501536">
    <property type="component" value="Unassembled WGS sequence"/>
</dbReference>
<keyword evidence="3" id="KW-1185">Reference proteome</keyword>
<keyword evidence="1" id="KW-1133">Transmembrane helix</keyword>
<organism evidence="2 3">
    <name type="scientific">Zhihengliuella alba</name>
    <dbReference type="NCBI Taxonomy" id="547018"/>
    <lineage>
        <taxon>Bacteria</taxon>
        <taxon>Bacillati</taxon>
        <taxon>Actinomycetota</taxon>
        <taxon>Actinomycetes</taxon>
        <taxon>Micrococcales</taxon>
        <taxon>Micrococcaceae</taxon>
        <taxon>Zhihengliuella</taxon>
    </lineage>
</organism>
<reference evidence="3" key="1">
    <citation type="journal article" date="2019" name="Int. J. Syst. Evol. Microbiol.">
        <title>The Global Catalogue of Microorganisms (GCM) 10K type strain sequencing project: providing services to taxonomists for standard genome sequencing and annotation.</title>
        <authorList>
            <consortium name="The Broad Institute Genomics Platform"/>
            <consortium name="The Broad Institute Genome Sequencing Center for Infectious Disease"/>
            <person name="Wu L."/>
            <person name="Ma J."/>
        </authorList>
    </citation>
    <scope>NUCLEOTIDE SEQUENCE [LARGE SCALE GENOMIC DNA]</scope>
    <source>
        <strain evidence="3">JCM 16961</strain>
    </source>
</reference>
<sequence length="309" mass="32788">MSGRTVAMVGGLTLLFMLLGSALSVYNTKQEAITLEGNKLYSTASIRVTGNPREIVRKARTLGPETRIYVQLPGEARVRNLLVDDPTGLNLPLHEGRSFWAGEEKAAIVGAAIPVVDRDGREYFEYDGEIYEVIGRLGAGPDSLLAADVLLSDPARAFDGSGPIVVDRVDAYARYVENFGSQGVARMNEDTNRRTNVDFVSPLLLGLGTAIVTAGAVFTGMLAASLLQRRHHVLHLLGHRRLPVLVRSVGQLGLVAVMAGLPAFAAAVLAGDPMVSGASVLGVEALVASAVVVSFLTAAHLRRPVAPWS</sequence>
<evidence type="ECO:0000313" key="2">
    <source>
        <dbReference type="EMBL" id="GAA3708067.1"/>
    </source>
</evidence>
<protein>
    <recommendedName>
        <fullName evidence="4">ABC transporter permease</fullName>
    </recommendedName>
</protein>
<comment type="caution">
    <text evidence="2">The sequence shown here is derived from an EMBL/GenBank/DDBJ whole genome shotgun (WGS) entry which is preliminary data.</text>
</comment>
<name>A0ABP7DPA3_9MICC</name>
<accession>A0ABP7DPA3</accession>
<keyword evidence="1" id="KW-0812">Transmembrane</keyword>
<feature type="transmembrane region" description="Helical" evidence="1">
    <location>
        <begin position="277"/>
        <end position="299"/>
    </location>
</feature>